<proteinExistence type="predicted"/>
<dbReference type="EMBL" id="FOIW01000001">
    <property type="protein sequence ID" value="SEV89826.1"/>
    <property type="molecule type" value="Genomic_DNA"/>
</dbReference>
<sequence length="352" mass="41179">MNYGEVLDKLYDDPLSVDRADLVEYLREVFDFHLRATPYWRRVSEKLRPDLDEIFQGGLEEVFEKIFNSGLIVDEDYLRHNWLEFVPDGYSGRIRFYQSSGTTRERAIGHWDREYLLASHRYLREALDEIYGLDELYNDAHQMRAIAHGPYGWFQEEISELVWSYGGVLYFIGMETDGLKKVYENQGLEAVLKILNPLVRYTARVMEKDRINTVRSAPPLMALFEPYSENIETAIISGVGINQSFFEMLREKFEGTKLIPLYGYYLFGDLVGVHMEGGFWYYPNYPFTIIFPMKHGDGGYRIVRRHERGRVAIIIARPEVLVVKFEDETAFRTPPHGPFKWDGFGDPERKVG</sequence>
<dbReference type="Proteomes" id="UP000250136">
    <property type="component" value="Chromosome"/>
</dbReference>
<dbReference type="GeneID" id="33333985"/>
<reference evidence="1 4" key="1">
    <citation type="submission" date="2016-04" db="EMBL/GenBank/DDBJ databases">
        <title>Complete genome sequence of Thermococcus thioreducens type strain OGL-20P.</title>
        <authorList>
            <person name="Oger P.M."/>
        </authorList>
    </citation>
    <scope>NUCLEOTIDE SEQUENCE [LARGE SCALE GENOMIC DNA]</scope>
    <source>
        <strain evidence="1 4">OGL-20P</strain>
    </source>
</reference>
<evidence type="ECO:0000313" key="3">
    <source>
        <dbReference type="Proteomes" id="UP000182125"/>
    </source>
</evidence>
<reference evidence="2" key="2">
    <citation type="submission" date="2016-10" db="EMBL/GenBank/DDBJ databases">
        <authorList>
            <person name="de Groot N.N."/>
        </authorList>
    </citation>
    <scope>NUCLEOTIDE SEQUENCE [LARGE SCALE GENOMIC DNA]</scope>
    <source>
        <strain evidence="2">OGL-20</strain>
    </source>
</reference>
<evidence type="ECO:0000313" key="2">
    <source>
        <dbReference type="EMBL" id="SEV89826.1"/>
    </source>
</evidence>
<accession>A0A1I0MP75</accession>
<dbReference type="KEGG" id="ttd:A3L14_06135"/>
<evidence type="ECO:0000313" key="1">
    <source>
        <dbReference type="EMBL" id="ASJ12495.1"/>
    </source>
</evidence>
<gene>
    <name evidence="1" type="ORF">A3L14_06135</name>
    <name evidence="2" type="ORF">SAMN05216170_0728</name>
</gene>
<keyword evidence="4" id="KW-1185">Reference proteome</keyword>
<name>A0A1I0MP75_9EURY</name>
<dbReference type="AlphaFoldDB" id="A0A1I0MP75"/>
<reference evidence="3" key="3">
    <citation type="submission" date="2016-10" db="EMBL/GenBank/DDBJ databases">
        <authorList>
            <person name="Varghese N."/>
            <person name="Submissions S."/>
        </authorList>
    </citation>
    <scope>NUCLEOTIDE SEQUENCE [LARGE SCALE GENOMIC DNA]</scope>
    <source>
        <strain evidence="3">OGL-20</strain>
    </source>
</reference>
<dbReference type="Proteomes" id="UP000182125">
    <property type="component" value="Unassembled WGS sequence"/>
</dbReference>
<dbReference type="RefSeq" id="WP_074631211.1">
    <property type="nucleotide sequence ID" value="NZ_CP015105.1"/>
</dbReference>
<dbReference type="EMBL" id="CP015105">
    <property type="protein sequence ID" value="ASJ12495.1"/>
    <property type="molecule type" value="Genomic_DNA"/>
</dbReference>
<evidence type="ECO:0000313" key="4">
    <source>
        <dbReference type="Proteomes" id="UP000250136"/>
    </source>
</evidence>
<protein>
    <submittedName>
        <fullName evidence="2">Uncharacterized protein</fullName>
    </submittedName>
</protein>
<organism evidence="2 3">
    <name type="scientific">Thermococcus thioreducens</name>
    <dbReference type="NCBI Taxonomy" id="277988"/>
    <lineage>
        <taxon>Archaea</taxon>
        <taxon>Methanobacteriati</taxon>
        <taxon>Methanobacteriota</taxon>
        <taxon>Thermococci</taxon>
        <taxon>Thermococcales</taxon>
        <taxon>Thermococcaceae</taxon>
        <taxon>Thermococcus</taxon>
    </lineage>
</organism>